<gene>
    <name evidence="4" type="primary">yhbY</name>
    <name evidence="4" type="ORF">NSA47_14770</name>
</gene>
<dbReference type="PANTHER" id="PTHR40065">
    <property type="entry name" value="RNA-BINDING PROTEIN YHBY"/>
    <property type="match status" value="1"/>
</dbReference>
<evidence type="ECO:0000313" key="4">
    <source>
        <dbReference type="EMBL" id="MCR1900228.1"/>
    </source>
</evidence>
<sequence>MLTSKQRSYLRGLANKITAIFQIGKEGLNDNLAKQVWDALEARELVKISVLNNSLLDPKEVGQELADKVHAEVVQVIGNKFVLYKPSRETPQIVLPR</sequence>
<reference evidence="4" key="1">
    <citation type="submission" date="2022-07" db="EMBL/GenBank/DDBJ databases">
        <title>Enhanced cultured diversity of the mouse gut microbiota enables custom-made synthetic communities.</title>
        <authorList>
            <person name="Afrizal A."/>
        </authorList>
    </citation>
    <scope>NUCLEOTIDE SEQUENCE</scope>
    <source>
        <strain evidence="4">DSM 28593</strain>
    </source>
</reference>
<dbReference type="SUPFAM" id="SSF75471">
    <property type="entry name" value="YhbY-like"/>
    <property type="match status" value="1"/>
</dbReference>
<dbReference type="InterPro" id="IPR017924">
    <property type="entry name" value="RNA-binding_YhbY"/>
</dbReference>
<proteinExistence type="predicted"/>
<feature type="domain" description="CRM" evidence="3">
    <location>
        <begin position="1"/>
        <end position="96"/>
    </location>
</feature>
<dbReference type="InterPro" id="IPR001890">
    <property type="entry name" value="RNA-binding_CRM"/>
</dbReference>
<dbReference type="RefSeq" id="WP_257533382.1">
    <property type="nucleotide sequence ID" value="NZ_JANKAS010000023.1"/>
</dbReference>
<dbReference type="PANTHER" id="PTHR40065:SF3">
    <property type="entry name" value="RNA-BINDING PROTEIN YHBY"/>
    <property type="match status" value="1"/>
</dbReference>
<organism evidence="4 5">
    <name type="scientific">Irregularibacter muris</name>
    <dbReference type="NCBI Taxonomy" id="1796619"/>
    <lineage>
        <taxon>Bacteria</taxon>
        <taxon>Bacillati</taxon>
        <taxon>Bacillota</taxon>
        <taxon>Clostridia</taxon>
        <taxon>Eubacteriales</taxon>
        <taxon>Eubacteriaceae</taxon>
        <taxon>Irregularibacter</taxon>
    </lineage>
</organism>
<name>A0AAE3L4L0_9FIRM</name>
<comment type="caution">
    <text evidence="4">The sequence shown here is derived from an EMBL/GenBank/DDBJ whole genome shotgun (WGS) entry which is preliminary data.</text>
</comment>
<dbReference type="NCBIfam" id="TIGR00253">
    <property type="entry name" value="RNA_bind_YhbY"/>
    <property type="match status" value="1"/>
</dbReference>
<dbReference type="InterPro" id="IPR051925">
    <property type="entry name" value="RNA-binding_domain"/>
</dbReference>
<dbReference type="Proteomes" id="UP001205748">
    <property type="component" value="Unassembled WGS sequence"/>
</dbReference>
<keyword evidence="5" id="KW-1185">Reference proteome</keyword>
<dbReference type="Pfam" id="PF01985">
    <property type="entry name" value="CRS1_YhbY"/>
    <property type="match status" value="1"/>
</dbReference>
<dbReference type="GO" id="GO:0003723">
    <property type="term" value="F:RNA binding"/>
    <property type="evidence" value="ECO:0007669"/>
    <property type="project" value="UniProtKB-UniRule"/>
</dbReference>
<protein>
    <submittedName>
        <fullName evidence="4">Ribosome assembly RNA-binding protein YhbY</fullName>
    </submittedName>
</protein>
<dbReference type="PROSITE" id="PS51295">
    <property type="entry name" value="CRM"/>
    <property type="match status" value="1"/>
</dbReference>
<keyword evidence="1 2" id="KW-0694">RNA-binding</keyword>
<evidence type="ECO:0000313" key="5">
    <source>
        <dbReference type="Proteomes" id="UP001205748"/>
    </source>
</evidence>
<dbReference type="Gene3D" id="3.30.110.60">
    <property type="entry name" value="YhbY-like"/>
    <property type="match status" value="1"/>
</dbReference>
<dbReference type="AlphaFoldDB" id="A0AAE3L4L0"/>
<evidence type="ECO:0000256" key="1">
    <source>
        <dbReference type="ARBA" id="ARBA00022884"/>
    </source>
</evidence>
<dbReference type="SMART" id="SM01103">
    <property type="entry name" value="CRS1_YhbY"/>
    <property type="match status" value="1"/>
</dbReference>
<dbReference type="InterPro" id="IPR035920">
    <property type="entry name" value="YhbY-like_sf"/>
</dbReference>
<accession>A0AAE3L4L0</accession>
<dbReference type="EMBL" id="JANKAS010000023">
    <property type="protein sequence ID" value="MCR1900228.1"/>
    <property type="molecule type" value="Genomic_DNA"/>
</dbReference>
<evidence type="ECO:0000259" key="3">
    <source>
        <dbReference type="PROSITE" id="PS51295"/>
    </source>
</evidence>
<evidence type="ECO:0000256" key="2">
    <source>
        <dbReference type="PROSITE-ProRule" id="PRU00626"/>
    </source>
</evidence>